<comment type="caution">
    <text evidence="3">The sequence shown here is derived from an EMBL/GenBank/DDBJ whole genome shotgun (WGS) entry which is preliminary data.</text>
</comment>
<name>A0A163KEU4_DIDRA</name>
<dbReference type="STRING" id="5454.A0A163KEU4"/>
<evidence type="ECO:0000313" key="4">
    <source>
        <dbReference type="Proteomes" id="UP000076837"/>
    </source>
</evidence>
<dbReference type="Pfam" id="PF20253">
    <property type="entry name" value="DUF6604"/>
    <property type="match status" value="1"/>
</dbReference>
<feature type="compositionally biased region" description="Polar residues" evidence="1">
    <location>
        <begin position="789"/>
        <end position="802"/>
    </location>
</feature>
<feature type="region of interest" description="Disordered" evidence="1">
    <location>
        <begin position="786"/>
        <end position="858"/>
    </location>
</feature>
<dbReference type="EMBL" id="JYNV01000083">
    <property type="protein sequence ID" value="KZM26952.1"/>
    <property type="molecule type" value="Genomic_DNA"/>
</dbReference>
<accession>A0A163KEU4</accession>
<dbReference type="PANTHER" id="PTHR38795:SF1">
    <property type="entry name" value="DUF6604 DOMAIN-CONTAINING PROTEIN"/>
    <property type="match status" value="1"/>
</dbReference>
<evidence type="ECO:0000256" key="1">
    <source>
        <dbReference type="SAM" id="MobiDB-lite"/>
    </source>
</evidence>
<proteinExistence type="predicted"/>
<evidence type="ECO:0000313" key="3">
    <source>
        <dbReference type="EMBL" id="KZM26952.1"/>
    </source>
</evidence>
<evidence type="ECO:0000259" key="2">
    <source>
        <dbReference type="Pfam" id="PF20253"/>
    </source>
</evidence>
<dbReference type="InterPro" id="IPR046539">
    <property type="entry name" value="DUF6604"/>
</dbReference>
<dbReference type="Proteomes" id="UP000076837">
    <property type="component" value="Unassembled WGS sequence"/>
</dbReference>
<protein>
    <recommendedName>
        <fullName evidence="2">DUF6604 domain-containing protein</fullName>
    </recommendedName>
</protein>
<gene>
    <name evidence="3" type="ORF">ST47_g1902</name>
</gene>
<reference evidence="3 4" key="1">
    <citation type="journal article" date="2016" name="Sci. Rep.">
        <title>Draft genome sequencing and secretome analysis of fungal phytopathogen Ascochyta rabiei provides insight into the necrotrophic effector repertoire.</title>
        <authorList>
            <person name="Verma S."/>
            <person name="Gazara R.K."/>
            <person name="Nizam S."/>
            <person name="Parween S."/>
            <person name="Chattopadhyay D."/>
            <person name="Verma P.K."/>
        </authorList>
    </citation>
    <scope>NUCLEOTIDE SEQUENCE [LARGE SCALE GENOMIC DNA]</scope>
    <source>
        <strain evidence="3 4">ArDII</strain>
    </source>
</reference>
<keyword evidence="4" id="KW-1185">Reference proteome</keyword>
<feature type="domain" description="DUF6604" evidence="2">
    <location>
        <begin position="14"/>
        <end position="265"/>
    </location>
</feature>
<organism evidence="3 4">
    <name type="scientific">Didymella rabiei</name>
    <name type="common">Chickpea ascochyta blight fungus</name>
    <name type="synonym">Mycosphaerella rabiei</name>
    <dbReference type="NCBI Taxonomy" id="5454"/>
    <lineage>
        <taxon>Eukaryota</taxon>
        <taxon>Fungi</taxon>
        <taxon>Dikarya</taxon>
        <taxon>Ascomycota</taxon>
        <taxon>Pezizomycotina</taxon>
        <taxon>Dothideomycetes</taxon>
        <taxon>Pleosporomycetidae</taxon>
        <taxon>Pleosporales</taxon>
        <taxon>Pleosporineae</taxon>
        <taxon>Didymellaceae</taxon>
        <taxon>Ascochyta</taxon>
    </lineage>
</organism>
<feature type="compositionally biased region" description="Basic and acidic residues" evidence="1">
    <location>
        <begin position="825"/>
        <end position="834"/>
    </location>
</feature>
<dbReference type="AlphaFoldDB" id="A0A163KEU4"/>
<dbReference type="PANTHER" id="PTHR38795">
    <property type="entry name" value="DUF6604 DOMAIN-CONTAINING PROTEIN"/>
    <property type="match status" value="1"/>
</dbReference>
<sequence length="915" mass="103260">MHFLPPLGETFYAYRGATEDLVQWIATTARATGTVEDLFDEDVPISPPSFLQRLKDKHAGPLSRMRKLRGKLRNRTKSTSTVTSPSAIEISYKTLKRLGKAIATAGNIEIPFNCVRNQQHTAVSETMQKSNKWRRRIIRLLDELLLDLQCQPPTAAQAAIFEKSSAESNRADSMFEGVEGVERTESLYFTDPMEIPLEKGQVIYKLEHCDEDTAFAVYCLFQDATYLRLFSARAWREFSLGAIGIQTATFCTNIACTKIEEKCAVFLDGFSRFKATKSTRVHTNIDSFFRQHCGTDAVVADAVSPDCEDVGFARNATRRLGYYINTLSCSRITRLLFEAFIARPGQYWGTTLDDMRLLKSLYQLRLLSQIDGLGPKVWKMDYMYPAAATLVGGALDTDSVFAAQMLWDIQQEVDPQAAGVEEILATVGQDVHGLYLQYDHAWCSEKLKSSHPSRHKSMYEQFTYIGETITHISKFQTDMEWTEHLFGRQCSFPGFQLLRHVPLLVGQQVSQYRYEFQESFMDILSDHGHVLTAMHFYNAAKESGSLGTVQWEDMEFIINHQCNNRVFAGEPPMENPEYSSRFCLVYGLDQTKFKPERKLVRVGRVKNDIRNKKFSPRRLECLSEYIREYSKFKKGANTSYTTLQSSDRISAMDAYVNNQLDPCSPYGEPNTIGFIIAAKEAYEIDEEALNFNIYDFHMRCCILLRSIRDLCLKEAPEDYPAVRFARDDGMNPTLAELLRDLSSVPRHHEPTWPKAVELLRDLIEKEGSLCVSSAATRMAMTTLERTEIENTGSSDGSGSETALDTPLEDESPSADATRQGPGQDDDAHNPRESESQQSGNGSKAKVGSEEPGASIPDAVALTRIATRAYIEGMIEEIEGEPTTSVELENGNVLYFSNDTVRAAFSADFNQYYFYA</sequence>